<dbReference type="AlphaFoldDB" id="B0CCH4"/>
<keyword evidence="1" id="KW-1133">Transmembrane helix</keyword>
<dbReference type="KEGG" id="amr:AM1_3007"/>
<dbReference type="HOGENOM" id="CLU_545948_0_0_3"/>
<dbReference type="STRING" id="329726.AM1_3007"/>
<dbReference type="SUPFAM" id="SSF82171">
    <property type="entry name" value="DPP6 N-terminal domain-like"/>
    <property type="match status" value="1"/>
</dbReference>
<dbReference type="eggNOG" id="COG0823">
    <property type="taxonomic scope" value="Bacteria"/>
</dbReference>
<evidence type="ECO:0008006" key="4">
    <source>
        <dbReference type="Google" id="ProtNLM"/>
    </source>
</evidence>
<reference evidence="2 3" key="1">
    <citation type="journal article" date="2008" name="Proc. Natl. Acad. Sci. U.S.A.">
        <title>Niche adaptation and genome expansion in the chlorophyll d-producing cyanobacterium Acaryochloris marina.</title>
        <authorList>
            <person name="Swingley W.D."/>
            <person name="Chen M."/>
            <person name="Cheung P.C."/>
            <person name="Conrad A.L."/>
            <person name="Dejesa L.C."/>
            <person name="Hao J."/>
            <person name="Honchak B.M."/>
            <person name="Karbach L.E."/>
            <person name="Kurdoglu A."/>
            <person name="Lahiri S."/>
            <person name="Mastrian S.D."/>
            <person name="Miyashita H."/>
            <person name="Page L."/>
            <person name="Ramakrishna P."/>
            <person name="Satoh S."/>
            <person name="Sattley W.M."/>
            <person name="Shimada Y."/>
            <person name="Taylor H.L."/>
            <person name="Tomo T."/>
            <person name="Tsuchiya T."/>
            <person name="Wang Z.T."/>
            <person name="Raymond J."/>
            <person name="Mimuro M."/>
            <person name="Blankenship R.E."/>
            <person name="Touchman J.W."/>
        </authorList>
    </citation>
    <scope>NUCLEOTIDE SEQUENCE [LARGE SCALE GENOMIC DNA]</scope>
    <source>
        <strain evidence="3">MBIC 11017</strain>
    </source>
</reference>
<accession>B0CCH4</accession>
<dbReference type="Gene3D" id="2.60.40.3710">
    <property type="match status" value="1"/>
</dbReference>
<feature type="transmembrane region" description="Helical" evidence="1">
    <location>
        <begin position="12"/>
        <end position="32"/>
    </location>
</feature>
<keyword evidence="1" id="KW-0472">Membrane</keyword>
<organism evidence="2 3">
    <name type="scientific">Acaryochloris marina (strain MBIC 11017)</name>
    <dbReference type="NCBI Taxonomy" id="329726"/>
    <lineage>
        <taxon>Bacteria</taxon>
        <taxon>Bacillati</taxon>
        <taxon>Cyanobacteriota</taxon>
        <taxon>Cyanophyceae</taxon>
        <taxon>Acaryochloridales</taxon>
        <taxon>Acaryochloridaceae</taxon>
        <taxon>Acaryochloris</taxon>
    </lineage>
</organism>
<sequence>MGVNRWSNSHPLDRIAIAMIVVLSLLIGGIIWSGDHTFPKVREFSWQDQQIGVEDSAFILTFNRAMDWQSVTENLKIQPPIPGKFSWSGRRLAYTLNQPIPYGQSFQVTLDQATAATRGDAEEAVKMQPFTGQFRSRDRTLVLLGIDGEENGRLVLHNLTQNTHQILTPATLTVLDFKADPTRNRILFTAIDRGNTNQDLFEQKLYAVSLASQEAQPQYRLLLENQDYQLLDFDITPNGEVLIVQQFSRRENEPISLWVLTDAAPPRRLKHNADGQFLITPDGQTLVISQNQGVAMVSLNGDAKSKPVDFWPKFDQILNFARDGSAALMAQNNPDSTRSLYLLSNQGQEKELLKIGGYLLDAEINPNTQTVYCLYTTFNRSQTANFDLHISAIELETGKQQRLITIPKQSSGTLSLAPDGSALLYEEVTVIDKPSQSVVLNSVGQTVSESHVWLYPLQETNAVFFKKTKPQKLLPGVQPLWLP</sequence>
<dbReference type="InterPro" id="IPR011042">
    <property type="entry name" value="6-blade_b-propeller_TolB-like"/>
</dbReference>
<evidence type="ECO:0000313" key="3">
    <source>
        <dbReference type="Proteomes" id="UP000000268"/>
    </source>
</evidence>
<gene>
    <name evidence="2" type="ordered locus">AM1_3007</name>
</gene>
<proteinExistence type="predicted"/>
<dbReference type="EMBL" id="CP000828">
    <property type="protein sequence ID" value="ABW28003.1"/>
    <property type="molecule type" value="Genomic_DNA"/>
</dbReference>
<evidence type="ECO:0000313" key="2">
    <source>
        <dbReference type="EMBL" id="ABW28003.1"/>
    </source>
</evidence>
<name>B0CCH4_ACAM1</name>
<evidence type="ECO:0000256" key="1">
    <source>
        <dbReference type="SAM" id="Phobius"/>
    </source>
</evidence>
<dbReference type="Proteomes" id="UP000000268">
    <property type="component" value="Chromosome"/>
</dbReference>
<keyword evidence="3" id="KW-1185">Reference proteome</keyword>
<protein>
    <recommendedName>
        <fullName evidence="4">SbsA Ig-like domain-containing protein</fullName>
    </recommendedName>
</protein>
<dbReference type="Gene3D" id="2.120.10.30">
    <property type="entry name" value="TolB, C-terminal domain"/>
    <property type="match status" value="1"/>
</dbReference>
<keyword evidence="1" id="KW-0812">Transmembrane</keyword>